<evidence type="ECO:0000313" key="2">
    <source>
        <dbReference type="Proteomes" id="UP000660611"/>
    </source>
</evidence>
<protein>
    <submittedName>
        <fullName evidence="1">Uncharacterized protein</fullName>
    </submittedName>
</protein>
<sequence>MSRAFTAELGNTVVGRWFHGLADNPSIKRNHWHTKSVYFRSVARLVEHRPGEPLSWRSIVDAAEPRGCRSTFYEVTGAHARHRMIGALIKDGRSHSIQLALRYQRKDAVSQLLDEAKVWSFWQHRERVLRRFAETAPATAQAAEDAIVRELLTWVARNPKLAATLDHTPPACVVEDLMVVHEGNVVASRVASHLTDLIRDAVTAR</sequence>
<organism evidence="1 2">
    <name type="scientific">Dactylosporangium siamense</name>
    <dbReference type="NCBI Taxonomy" id="685454"/>
    <lineage>
        <taxon>Bacteria</taxon>
        <taxon>Bacillati</taxon>
        <taxon>Actinomycetota</taxon>
        <taxon>Actinomycetes</taxon>
        <taxon>Micromonosporales</taxon>
        <taxon>Micromonosporaceae</taxon>
        <taxon>Dactylosporangium</taxon>
    </lineage>
</organism>
<evidence type="ECO:0000313" key="1">
    <source>
        <dbReference type="EMBL" id="GIG42621.1"/>
    </source>
</evidence>
<accession>A0A919PG46</accession>
<gene>
    <name evidence="1" type="ORF">Dsi01nite_006620</name>
</gene>
<dbReference type="RefSeq" id="WP_203844507.1">
    <property type="nucleotide sequence ID" value="NZ_BAAAVW010000002.1"/>
</dbReference>
<name>A0A919PG46_9ACTN</name>
<dbReference type="AlphaFoldDB" id="A0A919PG46"/>
<dbReference type="EMBL" id="BONQ01000015">
    <property type="protein sequence ID" value="GIG42621.1"/>
    <property type="molecule type" value="Genomic_DNA"/>
</dbReference>
<comment type="caution">
    <text evidence="1">The sequence shown here is derived from an EMBL/GenBank/DDBJ whole genome shotgun (WGS) entry which is preliminary data.</text>
</comment>
<dbReference type="Proteomes" id="UP000660611">
    <property type="component" value="Unassembled WGS sequence"/>
</dbReference>
<reference evidence="1" key="1">
    <citation type="submission" date="2021-01" db="EMBL/GenBank/DDBJ databases">
        <title>Whole genome shotgun sequence of Dactylosporangium siamense NBRC 106093.</title>
        <authorList>
            <person name="Komaki H."/>
            <person name="Tamura T."/>
        </authorList>
    </citation>
    <scope>NUCLEOTIDE SEQUENCE</scope>
    <source>
        <strain evidence="1">NBRC 106093</strain>
    </source>
</reference>
<keyword evidence="2" id="KW-1185">Reference proteome</keyword>
<proteinExistence type="predicted"/>